<organism evidence="1 2">
    <name type="scientific">Catenaria anguillulae PL171</name>
    <dbReference type="NCBI Taxonomy" id="765915"/>
    <lineage>
        <taxon>Eukaryota</taxon>
        <taxon>Fungi</taxon>
        <taxon>Fungi incertae sedis</taxon>
        <taxon>Blastocladiomycota</taxon>
        <taxon>Blastocladiomycetes</taxon>
        <taxon>Blastocladiales</taxon>
        <taxon>Catenariaceae</taxon>
        <taxon>Catenaria</taxon>
    </lineage>
</organism>
<dbReference type="Proteomes" id="UP000193411">
    <property type="component" value="Unassembled WGS sequence"/>
</dbReference>
<comment type="caution">
    <text evidence="1">The sequence shown here is derived from an EMBL/GenBank/DDBJ whole genome shotgun (WGS) entry which is preliminary data.</text>
</comment>
<sequence>MEDFILKTVFAPPSHRPSAPPKIVLRANDFPYNLRPELEHWVLWADRKLGEHQIKAVVNEWLLKVEAEGKVDAVHYPEDEDKLLALTAGEPVAQESPAPVIELPEWVYWVNPPERQTIPGVWHAHILVNRE</sequence>
<evidence type="ECO:0000313" key="2">
    <source>
        <dbReference type="Proteomes" id="UP000193411"/>
    </source>
</evidence>
<dbReference type="STRING" id="765915.A0A1Y2HIC8"/>
<dbReference type="InterPro" id="IPR022036">
    <property type="entry name" value="DUF3605"/>
</dbReference>
<gene>
    <name evidence="1" type="ORF">BCR44DRAFT_1437985</name>
</gene>
<accession>A0A1Y2HIC8</accession>
<proteinExistence type="predicted"/>
<keyword evidence="2" id="KW-1185">Reference proteome</keyword>
<protein>
    <submittedName>
        <fullName evidence="1">Uncharacterized protein</fullName>
    </submittedName>
</protein>
<dbReference type="EMBL" id="MCFL01000035">
    <property type="protein sequence ID" value="ORZ33453.1"/>
    <property type="molecule type" value="Genomic_DNA"/>
</dbReference>
<dbReference type="PANTHER" id="PTHR35020:SF2">
    <property type="entry name" value="N-ACETYLGLUCOSAMINE-INDUCED PROTEIN 1"/>
    <property type="match status" value="1"/>
</dbReference>
<dbReference type="GO" id="GO:0005737">
    <property type="term" value="C:cytoplasm"/>
    <property type="evidence" value="ECO:0007669"/>
    <property type="project" value="TreeGrafter"/>
</dbReference>
<dbReference type="GO" id="GO:0006044">
    <property type="term" value="P:N-acetylglucosamine metabolic process"/>
    <property type="evidence" value="ECO:0007669"/>
    <property type="project" value="TreeGrafter"/>
</dbReference>
<dbReference type="PANTHER" id="PTHR35020">
    <property type="entry name" value="N-ACETYLGLUCOSAMINE-INDUCED PROTEIN 1"/>
    <property type="match status" value="1"/>
</dbReference>
<dbReference type="Pfam" id="PF12239">
    <property type="entry name" value="DUF3605"/>
    <property type="match status" value="1"/>
</dbReference>
<reference evidence="1 2" key="1">
    <citation type="submission" date="2016-07" db="EMBL/GenBank/DDBJ databases">
        <title>Pervasive Adenine N6-methylation of Active Genes in Fungi.</title>
        <authorList>
            <consortium name="DOE Joint Genome Institute"/>
            <person name="Mondo S.J."/>
            <person name="Dannebaum R.O."/>
            <person name="Kuo R.C."/>
            <person name="Labutti K."/>
            <person name="Haridas S."/>
            <person name="Kuo A."/>
            <person name="Salamov A."/>
            <person name="Ahrendt S.R."/>
            <person name="Lipzen A."/>
            <person name="Sullivan W."/>
            <person name="Andreopoulos W.B."/>
            <person name="Clum A."/>
            <person name="Lindquist E."/>
            <person name="Daum C."/>
            <person name="Ramamoorthy G.K."/>
            <person name="Gryganskyi A."/>
            <person name="Culley D."/>
            <person name="Magnuson J.K."/>
            <person name="James T.Y."/>
            <person name="O'Malley M.A."/>
            <person name="Stajich J.E."/>
            <person name="Spatafora J.W."/>
            <person name="Visel A."/>
            <person name="Grigoriev I.V."/>
        </authorList>
    </citation>
    <scope>NUCLEOTIDE SEQUENCE [LARGE SCALE GENOMIC DNA]</scope>
    <source>
        <strain evidence="1 2">PL171</strain>
    </source>
</reference>
<dbReference type="AlphaFoldDB" id="A0A1Y2HIC8"/>
<name>A0A1Y2HIC8_9FUNG</name>
<evidence type="ECO:0000313" key="1">
    <source>
        <dbReference type="EMBL" id="ORZ33453.1"/>
    </source>
</evidence>
<dbReference type="OrthoDB" id="498286at2759"/>